<dbReference type="AlphaFoldDB" id="A0A1J4QEX7"/>
<evidence type="ECO:0000256" key="2">
    <source>
        <dbReference type="ARBA" id="ARBA00009149"/>
    </source>
</evidence>
<dbReference type="InterPro" id="IPR021136">
    <property type="entry name" value="Flagellar_hook_control-like_C"/>
</dbReference>
<evidence type="ECO:0000313" key="7">
    <source>
        <dbReference type="Proteomes" id="UP000243073"/>
    </source>
</evidence>
<feature type="region of interest" description="Disordered" evidence="4">
    <location>
        <begin position="347"/>
        <end position="405"/>
    </location>
</feature>
<dbReference type="CDD" id="cd17470">
    <property type="entry name" value="T3SS_Flik_C"/>
    <property type="match status" value="1"/>
</dbReference>
<evidence type="ECO:0000256" key="4">
    <source>
        <dbReference type="SAM" id="MobiDB-lite"/>
    </source>
</evidence>
<feature type="compositionally biased region" description="Acidic residues" evidence="4">
    <location>
        <begin position="148"/>
        <end position="158"/>
    </location>
</feature>
<proteinExistence type="inferred from homology"/>
<feature type="compositionally biased region" description="Basic and acidic residues" evidence="4">
    <location>
        <begin position="379"/>
        <end position="405"/>
    </location>
</feature>
<dbReference type="InterPro" id="IPR052563">
    <property type="entry name" value="FliK"/>
</dbReference>
<evidence type="ECO:0000256" key="1">
    <source>
        <dbReference type="ARBA" id="ARBA00003944"/>
    </source>
</evidence>
<comment type="function">
    <text evidence="1">Controls the length of the flagellar hook.</text>
</comment>
<evidence type="ECO:0000313" key="6">
    <source>
        <dbReference type="EMBL" id="OIN07710.1"/>
    </source>
</evidence>
<feature type="compositionally biased region" description="Basic and acidic residues" evidence="4">
    <location>
        <begin position="60"/>
        <end position="73"/>
    </location>
</feature>
<name>A0A1J4QEX7_9GAMM</name>
<gene>
    <name evidence="6" type="ORF">BFR47_03640</name>
</gene>
<dbReference type="EMBL" id="MDKE01000033">
    <property type="protein sequence ID" value="OIN07710.1"/>
    <property type="molecule type" value="Genomic_DNA"/>
</dbReference>
<feature type="region of interest" description="Disordered" evidence="4">
    <location>
        <begin position="39"/>
        <end position="102"/>
    </location>
</feature>
<dbReference type="Proteomes" id="UP000243073">
    <property type="component" value="Unassembled WGS sequence"/>
</dbReference>
<evidence type="ECO:0000256" key="3">
    <source>
        <dbReference type="ARBA" id="ARBA00022795"/>
    </source>
</evidence>
<dbReference type="GO" id="GO:0009424">
    <property type="term" value="C:bacterial-type flagellum hook"/>
    <property type="evidence" value="ECO:0007669"/>
    <property type="project" value="InterPro"/>
</dbReference>
<dbReference type="PRINTS" id="PR01007">
    <property type="entry name" value="FLGHOOKFLIK"/>
</dbReference>
<sequence length="405" mass="42271">MGMMIGTVTATTGAGAKAGGLAAAEKGDAGFAELLSGQQAAAVADDNSASRPSNQAPGHAAREEQQEQTRADDREDEAGAPFLASQSAPVAPEARAALGAGDAAVNDETGAAPAATAADGEADALQDERVAREYQLKAARAEKAMEVEAGEVDADADGAEQPVRTARRQEPERDATALSSDEPTGDWLEQIAHSRRLLQATAAESGNDLPPEANVALAAAAGEDAGVALSSTGDDGINVTPAFSRDAQTPLSNERLLSPERSLSLLGSPEQSAKQLAQQVQVMVNQNLQAADIRLSPSELGGLRIQVKMEQGEVQVQFLASQPQARELFDQALPRLREMLGQQGLNLSQGQQGALHQGDRQQAGTQEQGPRGGEAALEETERLEVREAEWPGRRAPEHGGIDFFA</sequence>
<feature type="region of interest" description="Disordered" evidence="4">
    <location>
        <begin position="139"/>
        <end position="188"/>
    </location>
</feature>
<dbReference type="PANTHER" id="PTHR37533:SF2">
    <property type="entry name" value="FLAGELLAR HOOK-LENGTH CONTROL PROTEIN"/>
    <property type="match status" value="1"/>
</dbReference>
<feature type="compositionally biased region" description="Low complexity" evidence="4">
    <location>
        <begin position="88"/>
        <end position="102"/>
    </location>
</feature>
<reference evidence="6 7" key="1">
    <citation type="submission" date="2016-07" db="EMBL/GenBank/DDBJ databases">
        <title>Draft Genome Sequence of Oceanisphaera psychrotolerans, isolated from coastal sediment samples.</title>
        <authorList>
            <person name="Zhuo S."/>
            <person name="Ruan Z."/>
        </authorList>
    </citation>
    <scope>NUCLEOTIDE SEQUENCE [LARGE SCALE GENOMIC DNA]</scope>
    <source>
        <strain evidence="6 7">LAM-WHM-ZC</strain>
    </source>
</reference>
<dbReference type="GO" id="GO:0044780">
    <property type="term" value="P:bacterial-type flagellum assembly"/>
    <property type="evidence" value="ECO:0007669"/>
    <property type="project" value="InterPro"/>
</dbReference>
<dbReference type="PANTHER" id="PTHR37533">
    <property type="entry name" value="FLAGELLAR HOOK-LENGTH CONTROL PROTEIN"/>
    <property type="match status" value="1"/>
</dbReference>
<dbReference type="InterPro" id="IPR001635">
    <property type="entry name" value="Flag_hook_Flik"/>
</dbReference>
<keyword evidence="3" id="KW-1005">Bacterial flagellum biogenesis</keyword>
<evidence type="ECO:0000259" key="5">
    <source>
        <dbReference type="Pfam" id="PF02120"/>
    </source>
</evidence>
<dbReference type="InterPro" id="IPR038610">
    <property type="entry name" value="FliK-like_C_sf"/>
</dbReference>
<feature type="compositionally biased region" description="Polar residues" evidence="4">
    <location>
        <begin position="47"/>
        <end position="56"/>
    </location>
</feature>
<comment type="caution">
    <text evidence="6">The sequence shown here is derived from an EMBL/GenBank/DDBJ whole genome shotgun (WGS) entry which is preliminary data.</text>
</comment>
<comment type="similarity">
    <text evidence="2">Belongs to the FliK family.</text>
</comment>
<feature type="domain" description="Flagellar hook-length control protein-like C-terminal" evidence="5">
    <location>
        <begin position="278"/>
        <end position="349"/>
    </location>
</feature>
<organism evidence="6 7">
    <name type="scientific">Oceanisphaera psychrotolerans</name>
    <dbReference type="NCBI Taxonomy" id="1414654"/>
    <lineage>
        <taxon>Bacteria</taxon>
        <taxon>Pseudomonadati</taxon>
        <taxon>Pseudomonadota</taxon>
        <taxon>Gammaproteobacteria</taxon>
        <taxon>Aeromonadales</taxon>
        <taxon>Aeromonadaceae</taxon>
        <taxon>Oceanisphaera</taxon>
    </lineage>
</organism>
<protein>
    <recommendedName>
        <fullName evidence="5">Flagellar hook-length control protein-like C-terminal domain-containing protein</fullName>
    </recommendedName>
</protein>
<dbReference type="Gene3D" id="3.30.750.140">
    <property type="match status" value="1"/>
</dbReference>
<accession>A0A1J4QEX7</accession>
<dbReference type="Pfam" id="PF02120">
    <property type="entry name" value="Flg_hook"/>
    <property type="match status" value="1"/>
</dbReference>
<dbReference type="STRING" id="1414654.BFR47_03640"/>
<keyword evidence="7" id="KW-1185">Reference proteome</keyword>